<keyword evidence="3" id="KW-0464">Manganese</keyword>
<gene>
    <name evidence="6" type="ORF">CLUMA_CG012023</name>
</gene>
<dbReference type="GO" id="GO:0005737">
    <property type="term" value="C:cytoplasm"/>
    <property type="evidence" value="ECO:0007669"/>
    <property type="project" value="TreeGrafter"/>
</dbReference>
<reference evidence="6 7" key="1">
    <citation type="submission" date="2015-04" db="EMBL/GenBank/DDBJ databases">
        <authorList>
            <person name="Syromyatnikov M.Y."/>
            <person name="Popov V.N."/>
        </authorList>
    </citation>
    <scope>NUCLEOTIDE SEQUENCE [LARGE SCALE GENOMIC DNA]</scope>
</reference>
<dbReference type="Proteomes" id="UP000183832">
    <property type="component" value="Unassembled WGS sequence"/>
</dbReference>
<evidence type="ECO:0000256" key="1">
    <source>
        <dbReference type="ARBA" id="ARBA00022723"/>
    </source>
</evidence>
<keyword evidence="2" id="KW-0378">Hydrolase</keyword>
<keyword evidence="1" id="KW-0479">Metal-binding</keyword>
<evidence type="ECO:0000256" key="4">
    <source>
        <dbReference type="ARBA" id="ARBA00023239"/>
    </source>
</evidence>
<evidence type="ECO:0000256" key="3">
    <source>
        <dbReference type="ARBA" id="ARBA00023211"/>
    </source>
</evidence>
<evidence type="ECO:0000313" key="6">
    <source>
        <dbReference type="EMBL" id="CRK98919.1"/>
    </source>
</evidence>
<dbReference type="Pfam" id="PF04227">
    <property type="entry name" value="Indigoidine_A"/>
    <property type="match status" value="1"/>
</dbReference>
<dbReference type="HAMAP" id="MF_01876">
    <property type="entry name" value="PsiMP_glycosidase"/>
    <property type="match status" value="1"/>
</dbReference>
<feature type="non-terminal residue" evidence="6">
    <location>
        <position position="353"/>
    </location>
</feature>
<dbReference type="InterPro" id="IPR022830">
    <property type="entry name" value="Indigdn_synthA-like"/>
</dbReference>
<dbReference type="EMBL" id="CVRI01000048">
    <property type="protein sequence ID" value="CRK98919.1"/>
    <property type="molecule type" value="Genomic_DNA"/>
</dbReference>
<keyword evidence="5" id="KW-0326">Glycosidase</keyword>
<dbReference type="Gene3D" id="3.40.1790.10">
    <property type="entry name" value="Indigoidine synthase domain"/>
    <property type="match status" value="1"/>
</dbReference>
<dbReference type="InterPro" id="IPR007342">
    <property type="entry name" value="PsuG"/>
</dbReference>
<dbReference type="PANTHER" id="PTHR42909:SF1">
    <property type="entry name" value="CARBOHYDRATE KINASE PFKB DOMAIN-CONTAINING PROTEIN"/>
    <property type="match status" value="1"/>
</dbReference>
<proteinExistence type="inferred from homology"/>
<evidence type="ECO:0000313" key="7">
    <source>
        <dbReference type="Proteomes" id="UP000183832"/>
    </source>
</evidence>
<keyword evidence="7" id="KW-1185">Reference proteome</keyword>
<evidence type="ECO:0000256" key="2">
    <source>
        <dbReference type="ARBA" id="ARBA00022801"/>
    </source>
</evidence>
<name>A0A1J1IF73_9DIPT</name>
<accession>A0A1J1IF73</accession>
<evidence type="ECO:0000256" key="5">
    <source>
        <dbReference type="ARBA" id="ARBA00023295"/>
    </source>
</evidence>
<dbReference type="OrthoDB" id="198885at2759"/>
<dbReference type="GO" id="GO:0004730">
    <property type="term" value="F:pseudouridylate synthase activity"/>
    <property type="evidence" value="ECO:0007669"/>
    <property type="project" value="InterPro"/>
</dbReference>
<keyword evidence="4" id="KW-0456">Lyase</keyword>
<dbReference type="GO" id="GO:0016798">
    <property type="term" value="F:hydrolase activity, acting on glycosyl bonds"/>
    <property type="evidence" value="ECO:0007669"/>
    <property type="project" value="UniProtKB-KW"/>
</dbReference>
<dbReference type="STRING" id="568069.A0A1J1IF73"/>
<sequence length="353" mass="38020">MYLHSSLVDIKPEILDALMTKQPVVALESTIITHGMPHPHNLETAISVEKIVREQGAFPATIAILKGRIKIGLTENELAELADPNTKTVKTSRRDFAYVLGQHLNGGTTVAGTIICSELCGIKIFATGGIGGVHRNGETTMDISADLVEMGRSSVAVISSGIKSILDIPRTMEYLETQGVFVSTYQVTDKEFPAFYTRKSGVKAPYNFVDAEDAAKCIRRSHQLGLKSGILIGVPVPDQHAMDESVISKSISNALKEAEHVGIHGKDVTPFILAAISEITAGKSLQTNINLIKNNAKVAAQIAVALGEKPTAFDSDVDSNFPRINNLDNLIPVIVGGSIMDIHYRVLTENLQV</sequence>
<dbReference type="AlphaFoldDB" id="A0A1J1IF73"/>
<dbReference type="SUPFAM" id="SSF110581">
    <property type="entry name" value="Indigoidine synthase A-like"/>
    <property type="match status" value="1"/>
</dbReference>
<organism evidence="6 7">
    <name type="scientific">Clunio marinus</name>
    <dbReference type="NCBI Taxonomy" id="568069"/>
    <lineage>
        <taxon>Eukaryota</taxon>
        <taxon>Metazoa</taxon>
        <taxon>Ecdysozoa</taxon>
        <taxon>Arthropoda</taxon>
        <taxon>Hexapoda</taxon>
        <taxon>Insecta</taxon>
        <taxon>Pterygota</taxon>
        <taxon>Neoptera</taxon>
        <taxon>Endopterygota</taxon>
        <taxon>Diptera</taxon>
        <taxon>Nematocera</taxon>
        <taxon>Chironomoidea</taxon>
        <taxon>Chironomidae</taxon>
        <taxon>Clunio</taxon>
    </lineage>
</organism>
<protein>
    <submittedName>
        <fullName evidence="6">CLUMA_CG012023, isoform A</fullName>
    </submittedName>
</protein>
<dbReference type="GO" id="GO:0046872">
    <property type="term" value="F:metal ion binding"/>
    <property type="evidence" value="ECO:0007669"/>
    <property type="project" value="UniProtKB-KW"/>
</dbReference>
<dbReference type="PANTHER" id="PTHR42909">
    <property type="entry name" value="ZGC:136858"/>
    <property type="match status" value="1"/>
</dbReference>